<comment type="caution">
    <text evidence="2">The sequence shown here is derived from an EMBL/GenBank/DDBJ whole genome shotgun (WGS) entry which is preliminary data.</text>
</comment>
<sequence>MTSADFLSIFLFLYLAGILFLALKFRDIVLTPEKYEDPGSSPPETAWKRQSAICPVSNLSGINILSYAFCSPSH</sequence>
<dbReference type="AlphaFoldDB" id="A0A9D1MF41"/>
<reference evidence="2" key="1">
    <citation type="submission" date="2020-10" db="EMBL/GenBank/DDBJ databases">
        <authorList>
            <person name="Gilroy R."/>
        </authorList>
    </citation>
    <scope>NUCLEOTIDE SEQUENCE</scope>
    <source>
        <strain evidence="2">11687</strain>
    </source>
</reference>
<evidence type="ECO:0000313" key="3">
    <source>
        <dbReference type="Proteomes" id="UP000824081"/>
    </source>
</evidence>
<evidence type="ECO:0000313" key="2">
    <source>
        <dbReference type="EMBL" id="HIU59109.1"/>
    </source>
</evidence>
<name>A0A9D1MF41_9FIRM</name>
<proteinExistence type="predicted"/>
<dbReference type="Proteomes" id="UP000824081">
    <property type="component" value="Unassembled WGS sequence"/>
</dbReference>
<dbReference type="EMBL" id="DVMZ01000086">
    <property type="protein sequence ID" value="HIU59109.1"/>
    <property type="molecule type" value="Genomic_DNA"/>
</dbReference>
<keyword evidence="1" id="KW-0812">Transmembrane</keyword>
<keyword evidence="1" id="KW-0472">Membrane</keyword>
<gene>
    <name evidence="2" type="ORF">IAC57_03300</name>
</gene>
<protein>
    <submittedName>
        <fullName evidence="2">Uncharacterized protein</fullName>
    </submittedName>
</protein>
<accession>A0A9D1MF41</accession>
<keyword evidence="1" id="KW-1133">Transmembrane helix</keyword>
<reference evidence="2" key="2">
    <citation type="journal article" date="2021" name="PeerJ">
        <title>Extensive microbial diversity within the chicken gut microbiome revealed by metagenomics and culture.</title>
        <authorList>
            <person name="Gilroy R."/>
            <person name="Ravi A."/>
            <person name="Getino M."/>
            <person name="Pursley I."/>
            <person name="Horton D.L."/>
            <person name="Alikhan N.F."/>
            <person name="Baker D."/>
            <person name="Gharbi K."/>
            <person name="Hall N."/>
            <person name="Watson M."/>
            <person name="Adriaenssens E.M."/>
            <person name="Foster-Nyarko E."/>
            <person name="Jarju S."/>
            <person name="Secka A."/>
            <person name="Antonio M."/>
            <person name="Oren A."/>
            <person name="Chaudhuri R.R."/>
            <person name="La Ragione R."/>
            <person name="Hildebrand F."/>
            <person name="Pallen M.J."/>
        </authorList>
    </citation>
    <scope>NUCLEOTIDE SEQUENCE</scope>
    <source>
        <strain evidence="2">11687</strain>
    </source>
</reference>
<organism evidence="2 3">
    <name type="scientific">Candidatus Scatosoma pullistercoris</name>
    <dbReference type="NCBI Taxonomy" id="2840934"/>
    <lineage>
        <taxon>Bacteria</taxon>
        <taxon>Bacillati</taxon>
        <taxon>Bacillota</taxon>
        <taxon>Clostridia</taxon>
        <taxon>Candidatus Scatosoma</taxon>
    </lineage>
</organism>
<feature type="transmembrane region" description="Helical" evidence="1">
    <location>
        <begin position="6"/>
        <end position="25"/>
    </location>
</feature>
<evidence type="ECO:0000256" key="1">
    <source>
        <dbReference type="SAM" id="Phobius"/>
    </source>
</evidence>